<feature type="compositionally biased region" description="Low complexity" evidence="1">
    <location>
        <begin position="209"/>
        <end position="222"/>
    </location>
</feature>
<name>A0ABU3GLV9_9MICO</name>
<dbReference type="SUPFAM" id="SSF49785">
    <property type="entry name" value="Galactose-binding domain-like"/>
    <property type="match status" value="1"/>
</dbReference>
<feature type="domain" description="Glycosyl hydrolase family 98 putative carbohydrate-binding module" evidence="3">
    <location>
        <begin position="193"/>
        <end position="277"/>
    </location>
</feature>
<evidence type="ECO:0000313" key="4">
    <source>
        <dbReference type="EMBL" id="MDT3331385.1"/>
    </source>
</evidence>
<dbReference type="Gene3D" id="2.60.120.1060">
    <property type="entry name" value="NPCBM/NEW2 domain"/>
    <property type="match status" value="1"/>
</dbReference>
<keyword evidence="5" id="KW-1185">Reference proteome</keyword>
<evidence type="ECO:0000256" key="1">
    <source>
        <dbReference type="SAM" id="MobiDB-lite"/>
    </source>
</evidence>
<keyword evidence="2" id="KW-0732">Signal</keyword>
<dbReference type="Pfam" id="PF08305">
    <property type="entry name" value="NPCBM"/>
    <property type="match status" value="1"/>
</dbReference>
<feature type="chain" id="PRO_5047336980" evidence="2">
    <location>
        <begin position="40"/>
        <end position="287"/>
    </location>
</feature>
<protein>
    <submittedName>
        <fullName evidence="4">NPCBM/NEW2 domain-containing protein</fullName>
    </submittedName>
</protein>
<feature type="signal peptide" evidence="2">
    <location>
        <begin position="1"/>
        <end position="39"/>
    </location>
</feature>
<organism evidence="4 5">
    <name type="scientific">Microbacterium aquilitoris</name>
    <dbReference type="NCBI Taxonomy" id="3067307"/>
    <lineage>
        <taxon>Bacteria</taxon>
        <taxon>Bacillati</taxon>
        <taxon>Actinomycetota</taxon>
        <taxon>Actinomycetes</taxon>
        <taxon>Micrococcales</taxon>
        <taxon>Microbacteriaceae</taxon>
        <taxon>Microbacterium</taxon>
    </lineage>
</organism>
<sequence length="287" mass="29938">MFWGELMRKSASTRSRVGVAVIAAAVGFGLLAAPSSASAAERTTVVLGKIAAASGGTVTAGKVIVLSGRASSNLKGKKLIVQVKAGATWRTLSATPTVTSKQTFAAKVKAVGLGTTTYRIVYPGTTAGKDLSRSTSSRSTVVWQWFPLAGQKTVDSKASYGWYEPYAQAAAMAGVYYPEAIAGSSKNDRTSWSEFNLSFQCKQFSALAGTDDSSPSDSSGTSYITVDSTTPSKGSVPLKLGKPTAISLNVTDAMRLRLSVISPNSDAVTAVWANAKILCKKDVNPKD</sequence>
<evidence type="ECO:0000259" key="3">
    <source>
        <dbReference type="Pfam" id="PF08305"/>
    </source>
</evidence>
<dbReference type="InterPro" id="IPR008979">
    <property type="entry name" value="Galactose-bd-like_sf"/>
</dbReference>
<comment type="caution">
    <text evidence="4">The sequence shown here is derived from an EMBL/GenBank/DDBJ whole genome shotgun (WGS) entry which is preliminary data.</text>
</comment>
<feature type="compositionally biased region" description="Polar residues" evidence="1">
    <location>
        <begin position="223"/>
        <end position="233"/>
    </location>
</feature>
<feature type="region of interest" description="Disordered" evidence="1">
    <location>
        <begin position="208"/>
        <end position="235"/>
    </location>
</feature>
<dbReference type="InterPro" id="IPR038637">
    <property type="entry name" value="NPCBM_sf"/>
</dbReference>
<proteinExistence type="predicted"/>
<gene>
    <name evidence="4" type="ORF">Q9S78_11970</name>
</gene>
<dbReference type="InterPro" id="IPR013222">
    <property type="entry name" value="Glyco_hyd_98_carb-bd"/>
</dbReference>
<evidence type="ECO:0000256" key="2">
    <source>
        <dbReference type="SAM" id="SignalP"/>
    </source>
</evidence>
<accession>A0ABU3GLV9</accession>
<reference evidence="4 5" key="1">
    <citation type="submission" date="2023-08" db="EMBL/GenBank/DDBJ databases">
        <title>Microbacterium aquilitoris sp. nov. and Microbacterium gwkjibeachense sp. nov., isolated from beach.</title>
        <authorList>
            <person name="Lee S.D."/>
            <person name="Yang H."/>
            <person name="Kim I."/>
        </authorList>
    </citation>
    <scope>NUCLEOTIDE SEQUENCE [LARGE SCALE GENOMIC DNA]</scope>
    <source>
        <strain evidence="4 5">KSW-18</strain>
    </source>
</reference>
<dbReference type="EMBL" id="JAUZVT010000002">
    <property type="protein sequence ID" value="MDT3331385.1"/>
    <property type="molecule type" value="Genomic_DNA"/>
</dbReference>
<dbReference type="Proteomes" id="UP001262835">
    <property type="component" value="Unassembled WGS sequence"/>
</dbReference>
<evidence type="ECO:0000313" key="5">
    <source>
        <dbReference type="Proteomes" id="UP001262835"/>
    </source>
</evidence>
<dbReference type="RefSeq" id="WP_311870373.1">
    <property type="nucleotide sequence ID" value="NZ_JAUZVT010000002.1"/>
</dbReference>